<feature type="domain" description="Histidine kinase" evidence="12">
    <location>
        <begin position="242"/>
        <end position="453"/>
    </location>
</feature>
<gene>
    <name evidence="14" type="ORF">FC82_GL003035</name>
</gene>
<evidence type="ECO:0000259" key="12">
    <source>
        <dbReference type="PROSITE" id="PS50109"/>
    </source>
</evidence>
<dbReference type="SMART" id="SM00387">
    <property type="entry name" value="HATPase_c"/>
    <property type="match status" value="1"/>
</dbReference>
<accession>A0A0R2BGX0</accession>
<dbReference type="CDD" id="cd00082">
    <property type="entry name" value="HisKA"/>
    <property type="match status" value="1"/>
</dbReference>
<dbReference type="InterPro" id="IPR036890">
    <property type="entry name" value="HATPase_C_sf"/>
</dbReference>
<evidence type="ECO:0000256" key="7">
    <source>
        <dbReference type="ARBA" id="ARBA00022777"/>
    </source>
</evidence>
<evidence type="ECO:0000256" key="2">
    <source>
        <dbReference type="ARBA" id="ARBA00004370"/>
    </source>
</evidence>
<dbReference type="Pfam" id="PF00512">
    <property type="entry name" value="HisKA"/>
    <property type="match status" value="1"/>
</dbReference>
<comment type="caution">
    <text evidence="14">The sequence shown here is derived from an EMBL/GenBank/DDBJ whole genome shotgun (WGS) entry which is preliminary data.</text>
</comment>
<dbReference type="SUPFAM" id="SSF55874">
    <property type="entry name" value="ATPase domain of HSP90 chaperone/DNA topoisomerase II/histidine kinase"/>
    <property type="match status" value="1"/>
</dbReference>
<dbReference type="PRINTS" id="PR00344">
    <property type="entry name" value="BCTRLSENSOR"/>
</dbReference>
<protein>
    <recommendedName>
        <fullName evidence="3">histidine kinase</fullName>
        <ecNumber evidence="3">2.7.13.3</ecNumber>
    </recommendedName>
</protein>
<dbReference type="AlphaFoldDB" id="A0A0R2BGX0"/>
<dbReference type="GO" id="GO:0000155">
    <property type="term" value="F:phosphorelay sensor kinase activity"/>
    <property type="evidence" value="ECO:0007669"/>
    <property type="project" value="InterPro"/>
</dbReference>
<dbReference type="PROSITE" id="PS50109">
    <property type="entry name" value="HIS_KIN"/>
    <property type="match status" value="1"/>
</dbReference>
<keyword evidence="10 11" id="KW-0472">Membrane</keyword>
<dbReference type="InterPro" id="IPR003594">
    <property type="entry name" value="HATPase_dom"/>
</dbReference>
<sequence>MKLHFKQNSAAIILRSFLAMLIVITVLSSVMTVLATGHQLLVNTSINSTNIVHSLKKRDIDSDDDWENWRVNSTLNTSTSYVRVHNDRDDAAVKYYYSPGAKRLLAGHLHKIPVFAHLYYEPGFGFLYHTTGDAYKIHYQLWTNMNSQFKLLGRIVLVALLVLLATLIISPFYIRFLTNRLTAPLANLTRSAENATKTTSREKLQLPVPDKPTETTQLALSFNSLLSRQHDQAEKEKLFILNAAHELRTPIATIRSHAQLIKRRAKAHPEVIAQSVKYIDDESHQMETLVEELLALTRADRATFDFEQYDLSASLAALAKNTAPLFPQRLVTEIDSGIQLTAHEASVTQIVTNLLNNASKYAEPNTTIKLVLKLINDQTVIQVIDEGSGIAAEDKAHIFERFYRSSNVRGTIPGTGLGLAIVAELASLNGAKLTLNDNVPQGSIFSVRFGKRVRNKGG</sequence>
<dbReference type="CDD" id="cd00075">
    <property type="entry name" value="HATPase"/>
    <property type="match status" value="1"/>
</dbReference>
<dbReference type="RefSeq" id="WP_056996032.1">
    <property type="nucleotide sequence ID" value="NZ_AYYR01000009.1"/>
</dbReference>
<evidence type="ECO:0000256" key="3">
    <source>
        <dbReference type="ARBA" id="ARBA00012438"/>
    </source>
</evidence>
<dbReference type="SMART" id="SM00388">
    <property type="entry name" value="HisKA"/>
    <property type="match status" value="1"/>
</dbReference>
<keyword evidence="8 11" id="KW-1133">Transmembrane helix</keyword>
<dbReference type="InterPro" id="IPR003661">
    <property type="entry name" value="HisK_dim/P_dom"/>
</dbReference>
<keyword evidence="7 14" id="KW-0418">Kinase</keyword>
<feature type="domain" description="HAMP" evidence="13">
    <location>
        <begin position="179"/>
        <end position="234"/>
    </location>
</feature>
<keyword evidence="5" id="KW-0808">Transferase</keyword>
<keyword evidence="9" id="KW-0902">Two-component regulatory system</keyword>
<feature type="transmembrane region" description="Helical" evidence="11">
    <location>
        <begin position="151"/>
        <end position="174"/>
    </location>
</feature>
<comment type="catalytic activity">
    <reaction evidence="1">
        <text>ATP + protein L-histidine = ADP + protein N-phospho-L-histidine.</text>
        <dbReference type="EC" id="2.7.13.3"/>
    </reaction>
</comment>
<reference evidence="14 15" key="1">
    <citation type="journal article" date="2015" name="Genome Announc.">
        <title>Expanding the biotechnology potential of lactobacilli through comparative genomics of 213 strains and associated genera.</title>
        <authorList>
            <person name="Sun Z."/>
            <person name="Harris H.M."/>
            <person name="McCann A."/>
            <person name="Guo C."/>
            <person name="Argimon S."/>
            <person name="Zhang W."/>
            <person name="Yang X."/>
            <person name="Jeffery I.B."/>
            <person name="Cooney J.C."/>
            <person name="Kagawa T.F."/>
            <person name="Liu W."/>
            <person name="Song Y."/>
            <person name="Salvetti E."/>
            <person name="Wrobel A."/>
            <person name="Rasinkangas P."/>
            <person name="Parkhill J."/>
            <person name="Rea M.C."/>
            <person name="O'Sullivan O."/>
            <person name="Ritari J."/>
            <person name="Douillard F.P."/>
            <person name="Paul Ross R."/>
            <person name="Yang R."/>
            <person name="Briner A.E."/>
            <person name="Felis G.E."/>
            <person name="de Vos W.M."/>
            <person name="Barrangou R."/>
            <person name="Klaenhammer T.R."/>
            <person name="Caufield P.W."/>
            <person name="Cui Y."/>
            <person name="Zhang H."/>
            <person name="O'Toole P.W."/>
        </authorList>
    </citation>
    <scope>NUCLEOTIDE SEQUENCE [LARGE SCALE GENOMIC DNA]</scope>
    <source>
        <strain evidence="14 15">DSM 20515</strain>
    </source>
</reference>
<evidence type="ECO:0000256" key="4">
    <source>
        <dbReference type="ARBA" id="ARBA00022553"/>
    </source>
</evidence>
<evidence type="ECO:0000256" key="1">
    <source>
        <dbReference type="ARBA" id="ARBA00000085"/>
    </source>
</evidence>
<dbReference type="Gene3D" id="3.30.565.10">
    <property type="entry name" value="Histidine kinase-like ATPase, C-terminal domain"/>
    <property type="match status" value="1"/>
</dbReference>
<evidence type="ECO:0000256" key="6">
    <source>
        <dbReference type="ARBA" id="ARBA00022692"/>
    </source>
</evidence>
<dbReference type="InterPro" id="IPR003660">
    <property type="entry name" value="HAMP_dom"/>
</dbReference>
<dbReference type="EC" id="2.7.13.3" evidence="3"/>
<feature type="transmembrane region" description="Helical" evidence="11">
    <location>
        <begin position="12"/>
        <end position="35"/>
    </location>
</feature>
<proteinExistence type="predicted"/>
<organism evidence="14 15">
    <name type="scientific">Secundilactobacillus collinoides DSM 20515 = JCM 1123</name>
    <dbReference type="NCBI Taxonomy" id="1423733"/>
    <lineage>
        <taxon>Bacteria</taxon>
        <taxon>Bacillati</taxon>
        <taxon>Bacillota</taxon>
        <taxon>Bacilli</taxon>
        <taxon>Lactobacillales</taxon>
        <taxon>Lactobacillaceae</taxon>
        <taxon>Secundilactobacillus</taxon>
    </lineage>
</organism>
<evidence type="ECO:0000256" key="11">
    <source>
        <dbReference type="SAM" id="Phobius"/>
    </source>
</evidence>
<dbReference type="PROSITE" id="PS50885">
    <property type="entry name" value="HAMP"/>
    <property type="match status" value="1"/>
</dbReference>
<evidence type="ECO:0000256" key="10">
    <source>
        <dbReference type="ARBA" id="ARBA00023136"/>
    </source>
</evidence>
<evidence type="ECO:0000256" key="9">
    <source>
        <dbReference type="ARBA" id="ARBA00023012"/>
    </source>
</evidence>
<dbReference type="InterPro" id="IPR050428">
    <property type="entry name" value="TCS_sensor_his_kinase"/>
</dbReference>
<evidence type="ECO:0000313" key="14">
    <source>
        <dbReference type="EMBL" id="KRM77666.1"/>
    </source>
</evidence>
<name>A0A0R2BGX0_SECCO</name>
<dbReference type="PATRIC" id="fig|1423733.4.peg.3159"/>
<dbReference type="EMBL" id="AYYR01000009">
    <property type="protein sequence ID" value="KRM77666.1"/>
    <property type="molecule type" value="Genomic_DNA"/>
</dbReference>
<keyword evidence="4" id="KW-0597">Phosphoprotein</keyword>
<comment type="subcellular location">
    <subcellularLocation>
        <location evidence="2">Membrane</location>
    </subcellularLocation>
</comment>
<evidence type="ECO:0000256" key="5">
    <source>
        <dbReference type="ARBA" id="ARBA00022679"/>
    </source>
</evidence>
<dbReference type="PANTHER" id="PTHR45436:SF5">
    <property type="entry name" value="SENSOR HISTIDINE KINASE TRCS"/>
    <property type="match status" value="1"/>
</dbReference>
<dbReference type="Pfam" id="PF02518">
    <property type="entry name" value="HATPase_c"/>
    <property type="match status" value="1"/>
</dbReference>
<dbReference type="GO" id="GO:0005886">
    <property type="term" value="C:plasma membrane"/>
    <property type="evidence" value="ECO:0007669"/>
    <property type="project" value="TreeGrafter"/>
</dbReference>
<dbReference type="PANTHER" id="PTHR45436">
    <property type="entry name" value="SENSOR HISTIDINE KINASE YKOH"/>
    <property type="match status" value="1"/>
</dbReference>
<dbReference type="InterPro" id="IPR036097">
    <property type="entry name" value="HisK_dim/P_sf"/>
</dbReference>
<dbReference type="SUPFAM" id="SSF47384">
    <property type="entry name" value="Homodimeric domain of signal transducing histidine kinase"/>
    <property type="match status" value="1"/>
</dbReference>
<dbReference type="InterPro" id="IPR005467">
    <property type="entry name" value="His_kinase_dom"/>
</dbReference>
<dbReference type="Gene3D" id="6.10.340.10">
    <property type="match status" value="1"/>
</dbReference>
<evidence type="ECO:0000313" key="15">
    <source>
        <dbReference type="Proteomes" id="UP000051845"/>
    </source>
</evidence>
<dbReference type="InterPro" id="IPR004358">
    <property type="entry name" value="Sig_transdc_His_kin-like_C"/>
</dbReference>
<dbReference type="STRING" id="33960.TY91_02165"/>
<evidence type="ECO:0000259" key="13">
    <source>
        <dbReference type="PROSITE" id="PS50885"/>
    </source>
</evidence>
<dbReference type="Gene3D" id="1.10.287.130">
    <property type="match status" value="1"/>
</dbReference>
<evidence type="ECO:0000256" key="8">
    <source>
        <dbReference type="ARBA" id="ARBA00022989"/>
    </source>
</evidence>
<dbReference type="FunFam" id="1.10.287.130:FF:000001">
    <property type="entry name" value="Two-component sensor histidine kinase"/>
    <property type="match status" value="1"/>
</dbReference>
<dbReference type="Proteomes" id="UP000051845">
    <property type="component" value="Unassembled WGS sequence"/>
</dbReference>
<keyword evidence="6 11" id="KW-0812">Transmembrane</keyword>